<dbReference type="RefSeq" id="WP_349185634.1">
    <property type="nucleotide sequence ID" value="NZ_JBBMEN010000001.1"/>
</dbReference>
<keyword evidence="2" id="KW-1185">Reference proteome</keyword>
<protein>
    <submittedName>
        <fullName evidence="1">Uncharacterized protein</fullName>
    </submittedName>
</protein>
<evidence type="ECO:0000313" key="2">
    <source>
        <dbReference type="Proteomes" id="UP001465119"/>
    </source>
</evidence>
<sequence>MSDYSRKFFERELPEVSLNVDDVNKLLEPLYDLIMYKGFDENWDYNSFGEDAQNVYDDLYNNN</sequence>
<evidence type="ECO:0000313" key="1">
    <source>
        <dbReference type="EMBL" id="MEQ2384654.1"/>
    </source>
</evidence>
<proteinExistence type="predicted"/>
<dbReference type="Proteomes" id="UP001465119">
    <property type="component" value="Unassembled WGS sequence"/>
</dbReference>
<name>A0ABV1BZU4_9FIRM</name>
<comment type="caution">
    <text evidence="1">The sequence shown here is derived from an EMBL/GenBank/DDBJ whole genome shotgun (WGS) entry which is preliminary data.</text>
</comment>
<accession>A0ABV1BZU4</accession>
<organism evidence="1 2">
    <name type="scientific">Faecalibacterium intestinale</name>
    <dbReference type="NCBI Taxonomy" id="3133155"/>
    <lineage>
        <taxon>Bacteria</taxon>
        <taxon>Bacillati</taxon>
        <taxon>Bacillota</taxon>
        <taxon>Clostridia</taxon>
        <taxon>Eubacteriales</taxon>
        <taxon>Oscillospiraceae</taxon>
        <taxon>Faecalibacterium</taxon>
    </lineage>
</organism>
<dbReference type="EMBL" id="JBBMEN010000001">
    <property type="protein sequence ID" value="MEQ2384654.1"/>
    <property type="molecule type" value="Genomic_DNA"/>
</dbReference>
<reference evidence="1 2" key="1">
    <citation type="submission" date="2024-03" db="EMBL/GenBank/DDBJ databases">
        <title>Human intestinal bacterial collection.</title>
        <authorList>
            <person name="Pauvert C."/>
            <person name="Hitch T.C.A."/>
            <person name="Clavel T."/>
        </authorList>
    </citation>
    <scope>NUCLEOTIDE SEQUENCE [LARGE SCALE GENOMIC DNA]</scope>
    <source>
        <strain evidence="1 2">CLA-AA-H281</strain>
    </source>
</reference>
<gene>
    <name evidence="1" type="ORF">WMO20_01685</name>
</gene>